<name>A0A0D2J9T6_9BACT</name>
<sequence length="68" mass="7708">MLGLKSYTFEIGKKKAESLRPEVSQRHTGTKKGRDKMSSGPRKSKNRGCRRLYQGFNSLNYKSKVSGL</sequence>
<keyword evidence="3" id="KW-1185">Reference proteome</keyword>
<dbReference type="Proteomes" id="UP000032233">
    <property type="component" value="Unassembled WGS sequence"/>
</dbReference>
<evidence type="ECO:0000313" key="2">
    <source>
        <dbReference type="EMBL" id="KIX14919.1"/>
    </source>
</evidence>
<evidence type="ECO:0000313" key="3">
    <source>
        <dbReference type="Proteomes" id="UP000032233"/>
    </source>
</evidence>
<feature type="region of interest" description="Disordered" evidence="1">
    <location>
        <begin position="15"/>
        <end position="53"/>
    </location>
</feature>
<dbReference type="AlphaFoldDB" id="A0A0D2J9T6"/>
<reference evidence="2 3" key="1">
    <citation type="submission" date="2013-11" db="EMBL/GenBank/DDBJ databases">
        <title>Metagenomic analysis of a methanogenic consortium involved in long chain n-alkane degradation.</title>
        <authorList>
            <person name="Davidova I.A."/>
            <person name="Callaghan A.V."/>
            <person name="Wawrik B."/>
            <person name="Pruitt S."/>
            <person name="Marks C."/>
            <person name="Duncan K.E."/>
            <person name="Suflita J.M."/>
        </authorList>
    </citation>
    <scope>NUCLEOTIDE SEQUENCE [LARGE SCALE GENOMIC DNA]</scope>
    <source>
        <strain evidence="2 3">SPR</strain>
    </source>
</reference>
<gene>
    <name evidence="2" type="ORF">X474_07155</name>
</gene>
<comment type="caution">
    <text evidence="2">The sequence shown here is derived from an EMBL/GenBank/DDBJ whole genome shotgun (WGS) entry which is preliminary data.</text>
</comment>
<dbReference type="EMBL" id="AZAC01000008">
    <property type="protein sequence ID" value="KIX14919.1"/>
    <property type="molecule type" value="Genomic_DNA"/>
</dbReference>
<organism evidence="2 3">
    <name type="scientific">Dethiosulfatarculus sandiegensis</name>
    <dbReference type="NCBI Taxonomy" id="1429043"/>
    <lineage>
        <taxon>Bacteria</taxon>
        <taxon>Pseudomonadati</taxon>
        <taxon>Thermodesulfobacteriota</taxon>
        <taxon>Desulfarculia</taxon>
        <taxon>Desulfarculales</taxon>
        <taxon>Desulfarculaceae</taxon>
        <taxon>Dethiosulfatarculus</taxon>
    </lineage>
</organism>
<accession>A0A0D2J9T6</accession>
<evidence type="ECO:0000256" key="1">
    <source>
        <dbReference type="SAM" id="MobiDB-lite"/>
    </source>
</evidence>
<dbReference type="InParanoid" id="A0A0D2J9T6"/>
<dbReference type="STRING" id="1429043.X474_07155"/>
<feature type="compositionally biased region" description="Basic and acidic residues" evidence="1">
    <location>
        <begin position="15"/>
        <end position="25"/>
    </location>
</feature>
<protein>
    <submittedName>
        <fullName evidence="2">Uncharacterized protein</fullName>
    </submittedName>
</protein>
<proteinExistence type="predicted"/>